<evidence type="ECO:0000313" key="2">
    <source>
        <dbReference type="EMBL" id="ONM45801.1"/>
    </source>
</evidence>
<sequence length="411" mass="46393">MLRALLLFLLMLTNGLAGAAPLCLNTDIFPPYQVREGDRLSGSSVTALACIFEAMNLQYEIRVLPWERAIHEVSDDKADGFFSATSMNRASNFATLSAPLALEKWYWYSNEPVPPRADGARAPLRVAGIRGSNEANWLQQQGYRVAPMVSSTSQLLQLLQRGRIDAFLADQQTLRIELTRQPTVLRPKHARFQRYTTLGVYFSNRYLARHPGFIDQFNQQVYGCLPEIGVLQADERERLQQLYAQLFSPWKEEPRLIDAVVQHNSQHNQLSMQQIHARDQQWQQEQANGSGPLIDSVLNSPAADWLRARQAEHEGLISEILLTDQQGLNVAVSGLTTDYWQGDEAKFAEPFFASTDRPYMSQLAYDQSTQRYQVHISTSVRDPQTGAIIGVLIIGLDIERALHMENLNGGH</sequence>
<dbReference type="SUPFAM" id="SSF53850">
    <property type="entry name" value="Periplasmic binding protein-like II"/>
    <property type="match status" value="1"/>
</dbReference>
<keyword evidence="3" id="KW-1185">Reference proteome</keyword>
<dbReference type="RefSeq" id="WP_083723554.1">
    <property type="nucleotide sequence ID" value="NZ_FOUD01000004.1"/>
</dbReference>
<feature type="chain" id="PRO_5010571850" evidence="1">
    <location>
        <begin position="20"/>
        <end position="411"/>
    </location>
</feature>
<proteinExistence type="predicted"/>
<dbReference type="EMBL" id="MUBC01000001">
    <property type="protein sequence ID" value="ONM45801.1"/>
    <property type="molecule type" value="Genomic_DNA"/>
</dbReference>
<evidence type="ECO:0000313" key="3">
    <source>
        <dbReference type="Proteomes" id="UP000242847"/>
    </source>
</evidence>
<dbReference type="AlphaFoldDB" id="A0A1S8DLC7"/>
<dbReference type="STRING" id="254161.SAMN05216256_104119"/>
<keyword evidence="1" id="KW-0732">Signal</keyword>
<organism evidence="2 3">
    <name type="scientific">Halopseudomonas pachastrellae</name>
    <dbReference type="NCBI Taxonomy" id="254161"/>
    <lineage>
        <taxon>Bacteria</taxon>
        <taxon>Pseudomonadati</taxon>
        <taxon>Pseudomonadota</taxon>
        <taxon>Gammaproteobacteria</taxon>
        <taxon>Pseudomonadales</taxon>
        <taxon>Pseudomonadaceae</taxon>
        <taxon>Halopseudomonas</taxon>
    </lineage>
</organism>
<evidence type="ECO:0000256" key="1">
    <source>
        <dbReference type="SAM" id="SignalP"/>
    </source>
</evidence>
<dbReference type="CDD" id="cd18773">
    <property type="entry name" value="PDC1_HK_sensor"/>
    <property type="match status" value="1"/>
</dbReference>
<dbReference type="OrthoDB" id="195732at2"/>
<reference evidence="2 3" key="1">
    <citation type="submission" date="2017-01" db="EMBL/GenBank/DDBJ databases">
        <title>Draft genome sequence of Pseudomonas pachastrellae type strain CCUG 46540T from a deep sea.</title>
        <authorList>
            <person name="Gomila M."/>
            <person name="Mulet M."/>
            <person name="Lalucat J."/>
            <person name="Garcia-Valdes E."/>
        </authorList>
    </citation>
    <scope>NUCLEOTIDE SEQUENCE [LARGE SCALE GENOMIC DNA]</scope>
    <source>
        <strain evidence="2 3">CCUG 46540</strain>
    </source>
</reference>
<dbReference type="Gene3D" id="3.30.450.20">
    <property type="entry name" value="PAS domain"/>
    <property type="match status" value="1"/>
</dbReference>
<dbReference type="Proteomes" id="UP000242847">
    <property type="component" value="Unassembled WGS sequence"/>
</dbReference>
<name>A0A1S8DLC7_9GAMM</name>
<dbReference type="Gene3D" id="3.40.190.10">
    <property type="entry name" value="Periplasmic binding protein-like II"/>
    <property type="match status" value="2"/>
</dbReference>
<feature type="signal peptide" evidence="1">
    <location>
        <begin position="1"/>
        <end position="19"/>
    </location>
</feature>
<gene>
    <name evidence="2" type="ORF">BXT89_00440</name>
</gene>
<accession>A0A1S8DLC7</accession>
<protein>
    <submittedName>
        <fullName evidence="2">Uncharacterized protein</fullName>
    </submittedName>
</protein>
<comment type="caution">
    <text evidence="2">The sequence shown here is derived from an EMBL/GenBank/DDBJ whole genome shotgun (WGS) entry which is preliminary data.</text>
</comment>
<dbReference type="PANTHER" id="PTHR38834">
    <property type="entry name" value="PERIPLASMIC SUBSTRATE BINDING PROTEIN FAMILY 3"/>
    <property type="match status" value="1"/>
</dbReference>
<dbReference type="PANTHER" id="PTHR38834:SF3">
    <property type="entry name" value="SOLUTE-BINDING PROTEIN FAMILY 3_N-TERMINAL DOMAIN-CONTAINING PROTEIN"/>
    <property type="match status" value="1"/>
</dbReference>